<dbReference type="PANTHER" id="PTHR36182">
    <property type="entry name" value="PROTEIN, PUTATIVE (AFU_ORTHOLOGUE AFUA_6G10930)-RELATED"/>
    <property type="match status" value="1"/>
</dbReference>
<keyword evidence="3" id="KW-1185">Reference proteome</keyword>
<name>A0A232LVL2_9EURO</name>
<gene>
    <name evidence="2" type="ORF">Egran_04017</name>
</gene>
<proteinExistence type="predicted"/>
<protein>
    <recommendedName>
        <fullName evidence="4">Chitin-binding type-4 domain-containing protein</fullName>
    </recommendedName>
</protein>
<evidence type="ECO:0000256" key="1">
    <source>
        <dbReference type="SAM" id="MobiDB-lite"/>
    </source>
</evidence>
<dbReference type="AlphaFoldDB" id="A0A232LVL2"/>
<feature type="compositionally biased region" description="Polar residues" evidence="1">
    <location>
        <begin position="11"/>
        <end position="24"/>
    </location>
</feature>
<feature type="region of interest" description="Disordered" evidence="1">
    <location>
        <begin position="213"/>
        <end position="323"/>
    </location>
</feature>
<reference evidence="2 3" key="1">
    <citation type="journal article" date="2015" name="Environ. Microbiol.">
        <title>Metagenome sequence of Elaphomyces granulatus from sporocarp tissue reveals Ascomycota ectomycorrhizal fingerprints of genome expansion and a Proteobacteria-rich microbiome.</title>
        <authorList>
            <person name="Quandt C.A."/>
            <person name="Kohler A."/>
            <person name="Hesse C.N."/>
            <person name="Sharpton T.J."/>
            <person name="Martin F."/>
            <person name="Spatafora J.W."/>
        </authorList>
    </citation>
    <scope>NUCLEOTIDE SEQUENCE [LARGE SCALE GENOMIC DNA]</scope>
    <source>
        <strain evidence="2 3">OSC145934</strain>
    </source>
</reference>
<dbReference type="Proteomes" id="UP000243515">
    <property type="component" value="Unassembled WGS sequence"/>
</dbReference>
<dbReference type="EMBL" id="NPHW01004250">
    <property type="protein sequence ID" value="OXV08220.1"/>
    <property type="molecule type" value="Genomic_DNA"/>
</dbReference>
<accession>A0A232LVL2</accession>
<evidence type="ECO:0008006" key="4">
    <source>
        <dbReference type="Google" id="ProtNLM"/>
    </source>
</evidence>
<evidence type="ECO:0000313" key="3">
    <source>
        <dbReference type="Proteomes" id="UP000243515"/>
    </source>
</evidence>
<comment type="caution">
    <text evidence="2">The sequence shown here is derived from an EMBL/GenBank/DDBJ whole genome shotgun (WGS) entry which is preliminary data.</text>
</comment>
<dbReference type="PANTHER" id="PTHR36182:SF1">
    <property type="entry name" value="PROTEIN, PUTATIVE (AFU_ORTHOLOGUE AFUA_6G10930)-RELATED"/>
    <property type="match status" value="1"/>
</dbReference>
<evidence type="ECO:0000313" key="2">
    <source>
        <dbReference type="EMBL" id="OXV08220.1"/>
    </source>
</evidence>
<feature type="compositionally biased region" description="Low complexity" evidence="1">
    <location>
        <begin position="300"/>
        <end position="316"/>
    </location>
</feature>
<dbReference type="OrthoDB" id="2342176at2759"/>
<feature type="region of interest" description="Disordered" evidence="1">
    <location>
        <begin position="1"/>
        <end position="24"/>
    </location>
</feature>
<feature type="compositionally biased region" description="Low complexity" evidence="1">
    <location>
        <begin position="214"/>
        <end position="291"/>
    </location>
</feature>
<sequence>MKSPYPIRSPLNPNGGSNKDYSYTSPLSTSGSDYPCKGYANDPFVSVADYTAGGSYQIELDGSATHSGGSCQISLSYDRAKTLNVIKSMEGGCPLTPQYSFTIPSDAPSGQALLAWTWFNKVGNREMYMNCAQVTINGKSSKRSHPRELSHKLMARDSTFSSRPTIFLANINNPEGQCTTVADQEVAFPLPGPDVQGSVSGKGYVCKSPAPFLSGSSSSSNSESSSGASPSGTPSSGTPSSSASSGRASSSSTSSNPPSVSPVSENDSSNNAKSPPASTPLSTPTAVAPSPEASPPAPSTTPSTSGTTNNPASNGSAGSCTEGQITCSGDGNSFSLCSNGSLVPMGNVASGTTCKNGGIAKL</sequence>
<organism evidence="2 3">
    <name type="scientific">Elaphomyces granulatus</name>
    <dbReference type="NCBI Taxonomy" id="519963"/>
    <lineage>
        <taxon>Eukaryota</taxon>
        <taxon>Fungi</taxon>
        <taxon>Dikarya</taxon>
        <taxon>Ascomycota</taxon>
        <taxon>Pezizomycotina</taxon>
        <taxon>Eurotiomycetes</taxon>
        <taxon>Eurotiomycetidae</taxon>
        <taxon>Eurotiales</taxon>
        <taxon>Elaphomycetaceae</taxon>
        <taxon>Elaphomyces</taxon>
    </lineage>
</organism>
<dbReference type="Gene3D" id="2.70.50.70">
    <property type="match status" value="1"/>
</dbReference>